<dbReference type="RefSeq" id="WP_077805990.1">
    <property type="nucleotide sequence ID" value="NZ_BJXS01000004.1"/>
</dbReference>
<dbReference type="InterPro" id="IPR021938">
    <property type="entry name" value="DUF3553"/>
</dbReference>
<dbReference type="KEGG" id="nch:A0U93_02645"/>
<evidence type="ECO:0000313" key="2">
    <source>
        <dbReference type="Proteomes" id="UP000188604"/>
    </source>
</evidence>
<name>A0A1U9KMK7_9PROT</name>
<dbReference type="EMBL" id="CP014691">
    <property type="protein sequence ID" value="AQS87022.1"/>
    <property type="molecule type" value="Genomic_DNA"/>
</dbReference>
<dbReference type="Pfam" id="PF12073">
    <property type="entry name" value="DUF3553"/>
    <property type="match status" value="1"/>
</dbReference>
<organism evidence="1 2">
    <name type="scientific">Neoasaia chiangmaiensis</name>
    <dbReference type="NCBI Taxonomy" id="320497"/>
    <lineage>
        <taxon>Bacteria</taxon>
        <taxon>Pseudomonadati</taxon>
        <taxon>Pseudomonadota</taxon>
        <taxon>Alphaproteobacteria</taxon>
        <taxon>Acetobacterales</taxon>
        <taxon>Acetobacteraceae</taxon>
        <taxon>Neoasaia</taxon>
    </lineage>
</organism>
<sequence>MADSRFQSFLEPGQFVTHPFHPEWGCGQVQSAIGSRVTVSFENAGKVLIDASQIALQIVPK</sequence>
<dbReference type="Proteomes" id="UP000188604">
    <property type="component" value="Chromosome"/>
</dbReference>
<gene>
    <name evidence="1" type="ORF">A0U93_02645</name>
</gene>
<dbReference type="OrthoDB" id="7361229at2"/>
<proteinExistence type="predicted"/>
<dbReference type="STRING" id="320497.A0U93_02645"/>
<reference evidence="1 2" key="1">
    <citation type="submission" date="2016-03" db="EMBL/GenBank/DDBJ databases">
        <title>Acetic acid bacteria sequencing.</title>
        <authorList>
            <person name="Brandt J."/>
            <person name="Jakob F."/>
            <person name="Vogel R.F."/>
        </authorList>
    </citation>
    <scope>NUCLEOTIDE SEQUENCE [LARGE SCALE GENOMIC DNA]</scope>
    <source>
        <strain evidence="1 2">NBRC 101099</strain>
    </source>
</reference>
<accession>A0A1U9KMK7</accession>
<keyword evidence="2" id="KW-1185">Reference proteome</keyword>
<protein>
    <submittedName>
        <fullName evidence="1">Uncharacterized protein</fullName>
    </submittedName>
</protein>
<evidence type="ECO:0000313" key="1">
    <source>
        <dbReference type="EMBL" id="AQS87022.1"/>
    </source>
</evidence>
<dbReference type="AlphaFoldDB" id="A0A1U9KMK7"/>